<dbReference type="InterPro" id="IPR043128">
    <property type="entry name" value="Rev_trsase/Diguanyl_cyclase"/>
</dbReference>
<name>A0A917E9C6_9RHOB</name>
<evidence type="ECO:0000313" key="4">
    <source>
        <dbReference type="EMBL" id="GGE16568.1"/>
    </source>
</evidence>
<dbReference type="EMBL" id="BMFJ01000001">
    <property type="protein sequence ID" value="GGE16568.1"/>
    <property type="molecule type" value="Genomic_DNA"/>
</dbReference>
<dbReference type="RefSeq" id="WP_188475739.1">
    <property type="nucleotide sequence ID" value="NZ_BMFJ01000001.1"/>
</dbReference>
<proteinExistence type="predicted"/>
<dbReference type="NCBIfam" id="TIGR00254">
    <property type="entry name" value="GGDEF"/>
    <property type="match status" value="1"/>
</dbReference>
<dbReference type="AlphaFoldDB" id="A0A917E9C6"/>
<dbReference type="GO" id="GO:0071111">
    <property type="term" value="F:cyclic-guanylate-specific phosphodiesterase activity"/>
    <property type="evidence" value="ECO:0007669"/>
    <property type="project" value="InterPro"/>
</dbReference>
<dbReference type="Gene3D" id="3.20.20.450">
    <property type="entry name" value="EAL domain"/>
    <property type="match status" value="1"/>
</dbReference>
<dbReference type="PROSITE" id="PS50883">
    <property type="entry name" value="EAL"/>
    <property type="match status" value="1"/>
</dbReference>
<gene>
    <name evidence="4" type="ORF">GCM10011360_01630</name>
</gene>
<dbReference type="SUPFAM" id="SSF141868">
    <property type="entry name" value="EAL domain-like"/>
    <property type="match status" value="1"/>
</dbReference>
<dbReference type="Pfam" id="PF00990">
    <property type="entry name" value="GGDEF"/>
    <property type="match status" value="1"/>
</dbReference>
<keyword evidence="5" id="KW-1185">Reference proteome</keyword>
<sequence>MYLPEPVMTLHAPDDPHFSPDLTEPELEQLLDVIREAAEMATGAAASAVLVNSDLTGGLKPGVSIVPEGPLGRALRDFATQDSGGTGTADTPRTRLGTPYRIRQLQLHGTDYRLLGLPLTAQDSVSGGVLCFAFRADDWQGDQTIDICRRLAHVAELLWSGHESVADLTYEVVSLTNRTARLQRIAEIDVLTQLENPASFENKASALLDSGLQGAAFVVIDIDHFKLVNDLYGHQFGDMYLKTIAKALRTNLPDISVVGRLGGDEFGVLTPLPPGGRAYLDGLLSRCRSGIQRATALLGKPDLGHVSIGASQYPDHGTTYSQLFEMADAALYAAKDSGRSISTVFHPRRHDRYNNSELGKQFLSAVKRDDILPHFQPVVDLSDGTCTGFEVLARWRDSRGRNLPPSEFSAIFRDHSMAEKMTRTIMHRAFRDYAATIAPTGAPMRLALNVTFFDLMNPEFAFEVQSAVADTGFDWSRLTIEVTEQTMLGEQSGQIFRSLDELRARGASVALDDFGTGYGGLRHLAHWPIDLIKIDKYFVDNLTTGNRDLAVLESIVAMCRNLGHAVIAEGIETAQQVTVLRNIGCHYGQGYLFDQPLAGEALASYRTRYDLG</sequence>
<dbReference type="InterPro" id="IPR035919">
    <property type="entry name" value="EAL_sf"/>
</dbReference>
<dbReference type="PANTHER" id="PTHR33121:SF79">
    <property type="entry name" value="CYCLIC DI-GMP PHOSPHODIESTERASE PDED-RELATED"/>
    <property type="match status" value="1"/>
</dbReference>
<dbReference type="SUPFAM" id="SSF55073">
    <property type="entry name" value="Nucleotide cyclase"/>
    <property type="match status" value="1"/>
</dbReference>
<dbReference type="InterPro" id="IPR029787">
    <property type="entry name" value="Nucleotide_cyclase"/>
</dbReference>
<reference evidence="5" key="1">
    <citation type="journal article" date="2019" name="Int. J. Syst. Evol. Microbiol.">
        <title>The Global Catalogue of Microorganisms (GCM) 10K type strain sequencing project: providing services to taxonomists for standard genome sequencing and annotation.</title>
        <authorList>
            <consortium name="The Broad Institute Genomics Platform"/>
            <consortium name="The Broad Institute Genome Sequencing Center for Infectious Disease"/>
            <person name="Wu L."/>
            <person name="Ma J."/>
        </authorList>
    </citation>
    <scope>NUCLEOTIDE SEQUENCE [LARGE SCALE GENOMIC DNA]</scope>
    <source>
        <strain evidence="5">CGMCC 1.12664</strain>
    </source>
</reference>
<dbReference type="CDD" id="cd01948">
    <property type="entry name" value="EAL"/>
    <property type="match status" value="1"/>
</dbReference>
<dbReference type="PANTHER" id="PTHR33121">
    <property type="entry name" value="CYCLIC DI-GMP PHOSPHODIESTERASE PDEF"/>
    <property type="match status" value="1"/>
</dbReference>
<dbReference type="SMART" id="SM00267">
    <property type="entry name" value="GGDEF"/>
    <property type="match status" value="1"/>
</dbReference>
<feature type="region of interest" description="Disordered" evidence="1">
    <location>
        <begin position="1"/>
        <end position="20"/>
    </location>
</feature>
<evidence type="ECO:0000313" key="5">
    <source>
        <dbReference type="Proteomes" id="UP000612855"/>
    </source>
</evidence>
<dbReference type="InterPro" id="IPR000160">
    <property type="entry name" value="GGDEF_dom"/>
</dbReference>
<protein>
    <submittedName>
        <fullName evidence="4">Uncharacterized protein</fullName>
    </submittedName>
</protein>
<evidence type="ECO:0000256" key="1">
    <source>
        <dbReference type="SAM" id="MobiDB-lite"/>
    </source>
</evidence>
<dbReference type="Pfam" id="PF00563">
    <property type="entry name" value="EAL"/>
    <property type="match status" value="1"/>
</dbReference>
<accession>A0A917E9C6</accession>
<evidence type="ECO:0000259" key="3">
    <source>
        <dbReference type="PROSITE" id="PS50887"/>
    </source>
</evidence>
<dbReference type="CDD" id="cd01949">
    <property type="entry name" value="GGDEF"/>
    <property type="match status" value="1"/>
</dbReference>
<feature type="domain" description="EAL" evidence="2">
    <location>
        <begin position="355"/>
        <end position="610"/>
    </location>
</feature>
<feature type="domain" description="GGDEF" evidence="3">
    <location>
        <begin position="213"/>
        <end position="347"/>
    </location>
</feature>
<dbReference type="InterPro" id="IPR050706">
    <property type="entry name" value="Cyclic-di-GMP_PDE-like"/>
</dbReference>
<dbReference type="Proteomes" id="UP000612855">
    <property type="component" value="Unassembled WGS sequence"/>
</dbReference>
<dbReference type="Gene3D" id="3.30.70.270">
    <property type="match status" value="1"/>
</dbReference>
<feature type="compositionally biased region" description="Polar residues" evidence="1">
    <location>
        <begin position="80"/>
        <end position="91"/>
    </location>
</feature>
<evidence type="ECO:0000259" key="2">
    <source>
        <dbReference type="PROSITE" id="PS50883"/>
    </source>
</evidence>
<organism evidence="4 5">
    <name type="scientific">Primorskyibacter flagellatus</name>
    <dbReference type="NCBI Taxonomy" id="1387277"/>
    <lineage>
        <taxon>Bacteria</taxon>
        <taxon>Pseudomonadati</taxon>
        <taxon>Pseudomonadota</taxon>
        <taxon>Alphaproteobacteria</taxon>
        <taxon>Rhodobacterales</taxon>
        <taxon>Roseobacteraceae</taxon>
        <taxon>Primorskyibacter</taxon>
    </lineage>
</organism>
<comment type="caution">
    <text evidence="4">The sequence shown here is derived from an EMBL/GenBank/DDBJ whole genome shotgun (WGS) entry which is preliminary data.</text>
</comment>
<dbReference type="PROSITE" id="PS50887">
    <property type="entry name" value="GGDEF"/>
    <property type="match status" value="1"/>
</dbReference>
<dbReference type="InterPro" id="IPR001633">
    <property type="entry name" value="EAL_dom"/>
</dbReference>
<feature type="region of interest" description="Disordered" evidence="1">
    <location>
        <begin position="76"/>
        <end position="95"/>
    </location>
</feature>
<dbReference type="SMART" id="SM00052">
    <property type="entry name" value="EAL"/>
    <property type="match status" value="1"/>
</dbReference>